<evidence type="ECO:0000256" key="1">
    <source>
        <dbReference type="ARBA" id="ARBA00010641"/>
    </source>
</evidence>
<dbReference type="PROSITE" id="PS01063">
    <property type="entry name" value="SIGMA70_ECF"/>
    <property type="match status" value="1"/>
</dbReference>
<evidence type="ECO:0000256" key="3">
    <source>
        <dbReference type="ARBA" id="ARBA00023082"/>
    </source>
</evidence>
<sequence>MQPKLKNLVDLVAAGDPLAFRELFDRFAGKVHAFALKLTHNDTTAEEIVQEVFLKIWLHREGLSAIDYFPSYLYAITRNHTFNVLKHLAHEAHAKQVLEKVLVKTHEETEEAVIYEDYQRLLDRVIDRLPPKQRQVYSLCHQQGLKYEEVAHRLNISRLTVKTHMQQALRTIKTHFSSTMGLWLVSLVSWFD</sequence>
<dbReference type="Gene3D" id="1.10.10.10">
    <property type="entry name" value="Winged helix-like DNA-binding domain superfamily/Winged helix DNA-binding domain"/>
    <property type="match status" value="1"/>
</dbReference>
<evidence type="ECO:0000256" key="2">
    <source>
        <dbReference type="ARBA" id="ARBA00023015"/>
    </source>
</evidence>
<dbReference type="InterPro" id="IPR013325">
    <property type="entry name" value="RNA_pol_sigma_r2"/>
</dbReference>
<dbReference type="InterPro" id="IPR000792">
    <property type="entry name" value="Tscrpt_reg_LuxR_C"/>
</dbReference>
<evidence type="ECO:0000256" key="6">
    <source>
        <dbReference type="RuleBase" id="RU000716"/>
    </source>
</evidence>
<evidence type="ECO:0000313" key="8">
    <source>
        <dbReference type="EMBL" id="SHG66491.1"/>
    </source>
</evidence>
<dbReference type="SUPFAM" id="SSF88659">
    <property type="entry name" value="Sigma3 and sigma4 domains of RNA polymerase sigma factors"/>
    <property type="match status" value="1"/>
</dbReference>
<protein>
    <recommendedName>
        <fullName evidence="6">RNA polymerase sigma factor</fullName>
    </recommendedName>
</protein>
<dbReference type="NCBIfam" id="TIGR02985">
    <property type="entry name" value="Sig70_bacteroi1"/>
    <property type="match status" value="1"/>
</dbReference>
<dbReference type="RefSeq" id="WP_073132087.1">
    <property type="nucleotide sequence ID" value="NZ_FQWQ01000001.1"/>
</dbReference>
<dbReference type="InterPro" id="IPR007627">
    <property type="entry name" value="RNA_pol_sigma70_r2"/>
</dbReference>
<dbReference type="NCBIfam" id="TIGR02937">
    <property type="entry name" value="sigma70-ECF"/>
    <property type="match status" value="1"/>
</dbReference>
<accession>A0A1M5LN57</accession>
<gene>
    <name evidence="8" type="ORF">SAMN04488109_1309</name>
</gene>
<dbReference type="InterPro" id="IPR036388">
    <property type="entry name" value="WH-like_DNA-bd_sf"/>
</dbReference>
<dbReference type="GO" id="GO:0016987">
    <property type="term" value="F:sigma factor activity"/>
    <property type="evidence" value="ECO:0007669"/>
    <property type="project" value="UniProtKB-KW"/>
</dbReference>
<dbReference type="Pfam" id="PF08281">
    <property type="entry name" value="Sigma70_r4_2"/>
    <property type="match status" value="1"/>
</dbReference>
<dbReference type="InterPro" id="IPR000838">
    <property type="entry name" value="RNA_pol_sigma70_ECF_CS"/>
</dbReference>
<dbReference type="InterPro" id="IPR013324">
    <property type="entry name" value="RNA_pol_sigma_r3/r4-like"/>
</dbReference>
<keyword evidence="9" id="KW-1185">Reference proteome</keyword>
<organism evidence="8 9">
    <name type="scientific">Chryseolinea serpens</name>
    <dbReference type="NCBI Taxonomy" id="947013"/>
    <lineage>
        <taxon>Bacteria</taxon>
        <taxon>Pseudomonadati</taxon>
        <taxon>Bacteroidota</taxon>
        <taxon>Cytophagia</taxon>
        <taxon>Cytophagales</taxon>
        <taxon>Fulvivirgaceae</taxon>
        <taxon>Chryseolinea</taxon>
    </lineage>
</organism>
<dbReference type="EMBL" id="FQWQ01000001">
    <property type="protein sequence ID" value="SHG66491.1"/>
    <property type="molecule type" value="Genomic_DNA"/>
</dbReference>
<evidence type="ECO:0000259" key="7">
    <source>
        <dbReference type="SMART" id="SM00421"/>
    </source>
</evidence>
<dbReference type="SMART" id="SM00421">
    <property type="entry name" value="HTH_LUXR"/>
    <property type="match status" value="1"/>
</dbReference>
<name>A0A1M5LN57_9BACT</name>
<dbReference type="GO" id="GO:0003677">
    <property type="term" value="F:DNA binding"/>
    <property type="evidence" value="ECO:0007669"/>
    <property type="project" value="UniProtKB-KW"/>
</dbReference>
<keyword evidence="3 6" id="KW-0731">Sigma factor</keyword>
<evidence type="ECO:0000256" key="5">
    <source>
        <dbReference type="ARBA" id="ARBA00023163"/>
    </source>
</evidence>
<dbReference type="Pfam" id="PF04542">
    <property type="entry name" value="Sigma70_r2"/>
    <property type="match status" value="1"/>
</dbReference>
<dbReference type="InterPro" id="IPR014284">
    <property type="entry name" value="RNA_pol_sigma-70_dom"/>
</dbReference>
<dbReference type="GO" id="GO:0006352">
    <property type="term" value="P:DNA-templated transcription initiation"/>
    <property type="evidence" value="ECO:0007669"/>
    <property type="project" value="InterPro"/>
</dbReference>
<dbReference type="Proteomes" id="UP000184212">
    <property type="component" value="Unassembled WGS sequence"/>
</dbReference>
<comment type="similarity">
    <text evidence="1 6">Belongs to the sigma-70 factor family. ECF subfamily.</text>
</comment>
<dbReference type="AlphaFoldDB" id="A0A1M5LN57"/>
<dbReference type="CDD" id="cd06171">
    <property type="entry name" value="Sigma70_r4"/>
    <property type="match status" value="1"/>
</dbReference>
<dbReference type="PANTHER" id="PTHR43133:SF46">
    <property type="entry name" value="RNA POLYMERASE SIGMA-70 FACTOR ECF SUBFAMILY"/>
    <property type="match status" value="1"/>
</dbReference>
<evidence type="ECO:0000256" key="4">
    <source>
        <dbReference type="ARBA" id="ARBA00023125"/>
    </source>
</evidence>
<dbReference type="PANTHER" id="PTHR43133">
    <property type="entry name" value="RNA POLYMERASE ECF-TYPE SIGMA FACTO"/>
    <property type="match status" value="1"/>
</dbReference>
<dbReference type="OrthoDB" id="764811at2"/>
<dbReference type="InterPro" id="IPR013249">
    <property type="entry name" value="RNA_pol_sigma70_r4_t2"/>
</dbReference>
<evidence type="ECO:0000313" key="9">
    <source>
        <dbReference type="Proteomes" id="UP000184212"/>
    </source>
</evidence>
<reference evidence="8 9" key="1">
    <citation type="submission" date="2016-11" db="EMBL/GenBank/DDBJ databases">
        <authorList>
            <person name="Jaros S."/>
            <person name="Januszkiewicz K."/>
            <person name="Wedrychowicz H."/>
        </authorList>
    </citation>
    <scope>NUCLEOTIDE SEQUENCE [LARGE SCALE GENOMIC DNA]</scope>
    <source>
        <strain evidence="8 9">DSM 24574</strain>
    </source>
</reference>
<dbReference type="Gene3D" id="1.10.1740.10">
    <property type="match status" value="1"/>
</dbReference>
<keyword evidence="2 6" id="KW-0805">Transcription regulation</keyword>
<keyword evidence="5 6" id="KW-0804">Transcription</keyword>
<proteinExistence type="inferred from homology"/>
<dbReference type="STRING" id="947013.SAMN04488109_1309"/>
<dbReference type="SUPFAM" id="SSF88946">
    <property type="entry name" value="Sigma2 domain of RNA polymerase sigma factors"/>
    <property type="match status" value="1"/>
</dbReference>
<feature type="domain" description="HTH luxR-type" evidence="7">
    <location>
        <begin position="126"/>
        <end position="184"/>
    </location>
</feature>
<keyword evidence="4 6" id="KW-0238">DNA-binding</keyword>
<dbReference type="InterPro" id="IPR039425">
    <property type="entry name" value="RNA_pol_sigma-70-like"/>
</dbReference>
<dbReference type="InterPro" id="IPR014327">
    <property type="entry name" value="RNA_pol_sigma70_bacteroid"/>
</dbReference>